<keyword evidence="3" id="KW-0804">Transcription</keyword>
<organism evidence="5 6">
    <name type="scientific">Thalassospira lohafexi</name>
    <dbReference type="NCBI Taxonomy" id="744227"/>
    <lineage>
        <taxon>Bacteria</taxon>
        <taxon>Pseudomonadati</taxon>
        <taxon>Pseudomonadota</taxon>
        <taxon>Alphaproteobacteria</taxon>
        <taxon>Rhodospirillales</taxon>
        <taxon>Thalassospiraceae</taxon>
        <taxon>Thalassospira</taxon>
    </lineage>
</organism>
<dbReference type="SUPFAM" id="SSF46689">
    <property type="entry name" value="Homeodomain-like"/>
    <property type="match status" value="1"/>
</dbReference>
<dbReference type="GO" id="GO:0003700">
    <property type="term" value="F:DNA-binding transcription factor activity"/>
    <property type="evidence" value="ECO:0007669"/>
    <property type="project" value="InterPro"/>
</dbReference>
<dbReference type="RefSeq" id="WP_101305033.1">
    <property type="nucleotide sequence ID" value="NZ_NXGX01000017.1"/>
</dbReference>
<evidence type="ECO:0000313" key="5">
    <source>
        <dbReference type="EMBL" id="PKR56280.1"/>
    </source>
</evidence>
<keyword evidence="1" id="KW-0805">Transcription regulation</keyword>
<dbReference type="Gene3D" id="1.10.10.60">
    <property type="entry name" value="Homeodomain-like"/>
    <property type="match status" value="1"/>
</dbReference>
<evidence type="ECO:0000256" key="2">
    <source>
        <dbReference type="ARBA" id="ARBA00023125"/>
    </source>
</evidence>
<dbReference type="Pfam" id="PF14525">
    <property type="entry name" value="AraC_binding_2"/>
    <property type="match status" value="1"/>
</dbReference>
<keyword evidence="2" id="KW-0238">DNA-binding</keyword>
<evidence type="ECO:0000256" key="3">
    <source>
        <dbReference type="ARBA" id="ARBA00023163"/>
    </source>
</evidence>
<feature type="domain" description="HTH araC/xylS-type" evidence="4">
    <location>
        <begin position="224"/>
        <end position="324"/>
    </location>
</feature>
<dbReference type="PANTHER" id="PTHR46796:SF12">
    <property type="entry name" value="HTH-TYPE DNA-BINDING TRANSCRIPTIONAL ACTIVATOR EUTR"/>
    <property type="match status" value="1"/>
</dbReference>
<reference evidence="5 6" key="1">
    <citation type="submission" date="2017-09" db="EMBL/GenBank/DDBJ databases">
        <title>Biodiversity and function of Thalassospira species in the particle-attached aromatic-hydrocarbon-degrading consortia from the surface seawater of the China South Sea.</title>
        <authorList>
            <person name="Dong C."/>
            <person name="Lai Q."/>
            <person name="Shao Z."/>
        </authorList>
    </citation>
    <scope>NUCLEOTIDE SEQUENCE [LARGE SCALE GENOMIC DNA]</scope>
    <source>
        <strain evidence="5 6">139Z-12</strain>
    </source>
</reference>
<dbReference type="InterPro" id="IPR050204">
    <property type="entry name" value="AraC_XylS_family_regulators"/>
</dbReference>
<gene>
    <name evidence="5" type="ORF">COO92_21725</name>
</gene>
<dbReference type="SMART" id="SM00342">
    <property type="entry name" value="HTH_ARAC"/>
    <property type="match status" value="1"/>
</dbReference>
<dbReference type="InterPro" id="IPR018062">
    <property type="entry name" value="HTH_AraC-typ_CS"/>
</dbReference>
<dbReference type="EMBL" id="NXGX01000017">
    <property type="protein sequence ID" value="PKR56280.1"/>
    <property type="molecule type" value="Genomic_DNA"/>
</dbReference>
<accession>A0A2N3L0N5</accession>
<sequence length="326" mass="35884">MSYLKNHQVFASKSLDQTQAFLAEMNSIDEFDLLGKKATADISIQAASLADIDLLGASFGPDRVTIKAPATEDNDLFLLFVNRGHGKVKHGGQEFEVSAKQGMMRNMRIPMNAIEDNFAALGAKLPVDTLRKHAFALTGQDVFRNDLVFDTALDLTSPGGAHVSNTLHYIANALDGPLHDTKNGVILKELRDVLLTNILMLLPNSYSEILHDRPSGIAMPRQVKRARDYIHEHAEHSIQLVDLLAHVGCGYRTLQVGFNETFGMAPMAYVKMVRLNRAHNELLAAAPGTTIASVARKWGFVHAGRFAQSYTLHFGVSPSATLNRRR</sequence>
<dbReference type="InterPro" id="IPR009057">
    <property type="entry name" value="Homeodomain-like_sf"/>
</dbReference>
<dbReference type="PANTHER" id="PTHR46796">
    <property type="entry name" value="HTH-TYPE TRANSCRIPTIONAL ACTIVATOR RHAS-RELATED"/>
    <property type="match status" value="1"/>
</dbReference>
<dbReference type="Pfam" id="PF12833">
    <property type="entry name" value="HTH_18"/>
    <property type="match status" value="1"/>
</dbReference>
<dbReference type="Proteomes" id="UP000233332">
    <property type="component" value="Unassembled WGS sequence"/>
</dbReference>
<comment type="caution">
    <text evidence="5">The sequence shown here is derived from an EMBL/GenBank/DDBJ whole genome shotgun (WGS) entry which is preliminary data.</text>
</comment>
<keyword evidence="6" id="KW-1185">Reference proteome</keyword>
<evidence type="ECO:0000313" key="6">
    <source>
        <dbReference type="Proteomes" id="UP000233332"/>
    </source>
</evidence>
<evidence type="ECO:0000256" key="1">
    <source>
        <dbReference type="ARBA" id="ARBA00023015"/>
    </source>
</evidence>
<dbReference type="AlphaFoldDB" id="A0A2N3L0N5"/>
<dbReference type="GO" id="GO:0043565">
    <property type="term" value="F:sequence-specific DNA binding"/>
    <property type="evidence" value="ECO:0007669"/>
    <property type="project" value="InterPro"/>
</dbReference>
<dbReference type="PROSITE" id="PS00041">
    <property type="entry name" value="HTH_ARAC_FAMILY_1"/>
    <property type="match status" value="1"/>
</dbReference>
<name>A0A2N3L0N5_9PROT</name>
<dbReference type="InterPro" id="IPR018060">
    <property type="entry name" value="HTH_AraC"/>
</dbReference>
<dbReference type="InterPro" id="IPR035418">
    <property type="entry name" value="AraC-bd_2"/>
</dbReference>
<dbReference type="PROSITE" id="PS01124">
    <property type="entry name" value="HTH_ARAC_FAMILY_2"/>
    <property type="match status" value="1"/>
</dbReference>
<proteinExistence type="predicted"/>
<evidence type="ECO:0000259" key="4">
    <source>
        <dbReference type="PROSITE" id="PS01124"/>
    </source>
</evidence>
<protein>
    <recommendedName>
        <fullName evidence="4">HTH araC/xylS-type domain-containing protein</fullName>
    </recommendedName>
</protein>